<accession>A0A6N8I3M2</accession>
<dbReference type="AlphaFoldDB" id="A0A6N8I3M2"/>
<dbReference type="NCBIfam" id="TIGR02215">
    <property type="entry name" value="phage_chp_gp8"/>
    <property type="match status" value="1"/>
</dbReference>
<proteinExistence type="predicted"/>
<dbReference type="Proteomes" id="UP000469440">
    <property type="component" value="Unassembled WGS sequence"/>
</dbReference>
<sequence>MVKVITPPAAEPVSLNDFKSWMQGLPISADQEPMVNSLLKAGREEAEAHQNVAYCEQTLQIAPDNLSGAIVLPRPPFRDLKSVTAYMAYGTQQDVTALYDVNDNVWPAELNLKDGAALPDPLRVVNPLVITYTAGYDTVPEKVKQAILLYATWAWMHRGGDEPVPAAFYALLSKGRVVPV</sequence>
<dbReference type="EMBL" id="VWXL01000088">
    <property type="protein sequence ID" value="MVB12337.1"/>
    <property type="molecule type" value="Genomic_DNA"/>
</dbReference>
<organism evidence="1 2">
    <name type="scientific">Caproicibacter fermentans</name>
    <dbReference type="NCBI Taxonomy" id="2576756"/>
    <lineage>
        <taxon>Bacteria</taxon>
        <taxon>Bacillati</taxon>
        <taxon>Bacillota</taxon>
        <taxon>Clostridia</taxon>
        <taxon>Eubacteriales</taxon>
        <taxon>Acutalibacteraceae</taxon>
        <taxon>Caproicibacter</taxon>
    </lineage>
</organism>
<evidence type="ECO:0000313" key="1">
    <source>
        <dbReference type="EMBL" id="MVB12337.1"/>
    </source>
</evidence>
<dbReference type="InterPro" id="IPR011738">
    <property type="entry name" value="Phage_CHP"/>
</dbReference>
<comment type="caution">
    <text evidence="1">The sequence shown here is derived from an EMBL/GenBank/DDBJ whole genome shotgun (WGS) entry which is preliminary data.</text>
</comment>
<dbReference type="RefSeq" id="WP_156991120.1">
    <property type="nucleotide sequence ID" value="NZ_VWXL01000088.1"/>
</dbReference>
<keyword evidence="2" id="KW-1185">Reference proteome</keyword>
<reference evidence="1 2" key="1">
    <citation type="submission" date="2019-09" db="EMBL/GenBank/DDBJ databases">
        <title>Genome sequence of Clostridium sp. EA1.</title>
        <authorList>
            <person name="Poehlein A."/>
            <person name="Bengelsdorf F.R."/>
            <person name="Daniel R."/>
        </authorList>
    </citation>
    <scope>NUCLEOTIDE SEQUENCE [LARGE SCALE GENOMIC DNA]</scope>
    <source>
        <strain evidence="1 2">EA1</strain>
    </source>
</reference>
<gene>
    <name evidence="1" type="ORF">CAFE_30700</name>
</gene>
<dbReference type="OrthoDB" id="285301at2"/>
<evidence type="ECO:0008006" key="3">
    <source>
        <dbReference type="Google" id="ProtNLM"/>
    </source>
</evidence>
<protein>
    <recommendedName>
        <fullName evidence="3">Phage gp6-like head-tail connector protein</fullName>
    </recommendedName>
</protein>
<evidence type="ECO:0000313" key="2">
    <source>
        <dbReference type="Proteomes" id="UP000469440"/>
    </source>
</evidence>
<name>A0A6N8I3M2_9FIRM</name>